<dbReference type="Pfam" id="PF02195">
    <property type="entry name" value="ParB_N"/>
    <property type="match status" value="1"/>
</dbReference>
<gene>
    <name evidence="3" type="ORF">GCM10007939_21000</name>
</gene>
<dbReference type="InterPro" id="IPR036086">
    <property type="entry name" value="ParB/Sulfiredoxin_sf"/>
</dbReference>
<feature type="domain" description="ParB-like N-terminal" evidence="2">
    <location>
        <begin position="82"/>
        <end position="146"/>
    </location>
</feature>
<dbReference type="SUPFAM" id="SSF110849">
    <property type="entry name" value="ParB/Sulfiredoxin"/>
    <property type="match status" value="1"/>
</dbReference>
<protein>
    <submittedName>
        <fullName evidence="3">Replication protein</fullName>
    </submittedName>
</protein>
<sequence length="366" mass="40415">MSKKRRMFDIDMPDMAATESPAAPETKSAMPARRGPMATAINETSASLKERAAIEAEIRAENDALAQNFVALKKAGLVLDRIPVTDVETYKLTRDRAVGKDYELDELKASIAEIGLSNPIQVEARSDGRYELIQGFRRLSAYRELLEETGDSARFGHIPAGIVQEGESIESLYRKMVDENLVRKDISFAEMAALAISYAADPNTIGETADKSVAILFKAASYQKRSYIRGFVKLLQELGSDLEYPQYIPRSLGLGLQARMDEEAGIAGAIKRDLAPLVNRSVADELAVLRAYVGEVDEEAPTPETKARKDKGPRQAKTTFQISRPEGTAKCTASSGRLEVRLARDFSTVDRLRLEDAVRRLLDQLD</sequence>
<dbReference type="Proteomes" id="UP001156694">
    <property type="component" value="Unassembled WGS sequence"/>
</dbReference>
<dbReference type="PANTHER" id="PTHR33375">
    <property type="entry name" value="CHROMOSOME-PARTITIONING PROTEIN PARB-RELATED"/>
    <property type="match status" value="1"/>
</dbReference>
<evidence type="ECO:0000256" key="1">
    <source>
        <dbReference type="SAM" id="MobiDB-lite"/>
    </source>
</evidence>
<organism evidence="3 4">
    <name type="scientific">Amylibacter marinus</name>
    <dbReference type="NCBI Taxonomy" id="1475483"/>
    <lineage>
        <taxon>Bacteria</taxon>
        <taxon>Pseudomonadati</taxon>
        <taxon>Pseudomonadota</taxon>
        <taxon>Alphaproteobacteria</taxon>
        <taxon>Rhodobacterales</taxon>
        <taxon>Paracoccaceae</taxon>
        <taxon>Amylibacter</taxon>
    </lineage>
</organism>
<feature type="region of interest" description="Disordered" evidence="1">
    <location>
        <begin position="299"/>
        <end position="328"/>
    </location>
</feature>
<evidence type="ECO:0000259" key="2">
    <source>
        <dbReference type="Pfam" id="PF02195"/>
    </source>
</evidence>
<reference evidence="4" key="1">
    <citation type="journal article" date="2019" name="Int. J. Syst. Evol. Microbiol.">
        <title>The Global Catalogue of Microorganisms (GCM) 10K type strain sequencing project: providing services to taxonomists for standard genome sequencing and annotation.</title>
        <authorList>
            <consortium name="The Broad Institute Genomics Platform"/>
            <consortium name="The Broad Institute Genome Sequencing Center for Infectious Disease"/>
            <person name="Wu L."/>
            <person name="Ma J."/>
        </authorList>
    </citation>
    <scope>NUCLEOTIDE SEQUENCE [LARGE SCALE GENOMIC DNA]</scope>
    <source>
        <strain evidence="4">NBRC 110140</strain>
    </source>
</reference>
<name>A0ABQ5VWL8_9RHOB</name>
<dbReference type="PANTHER" id="PTHR33375:SF1">
    <property type="entry name" value="CHROMOSOME-PARTITIONING PROTEIN PARB-RELATED"/>
    <property type="match status" value="1"/>
</dbReference>
<accession>A0ABQ5VWL8</accession>
<feature type="region of interest" description="Disordered" evidence="1">
    <location>
        <begin position="1"/>
        <end position="32"/>
    </location>
</feature>
<dbReference type="EMBL" id="BSNN01000005">
    <property type="protein sequence ID" value="GLQ35817.1"/>
    <property type="molecule type" value="Genomic_DNA"/>
</dbReference>
<evidence type="ECO:0000313" key="4">
    <source>
        <dbReference type="Proteomes" id="UP001156694"/>
    </source>
</evidence>
<comment type="caution">
    <text evidence="3">The sequence shown here is derived from an EMBL/GenBank/DDBJ whole genome shotgun (WGS) entry which is preliminary data.</text>
</comment>
<proteinExistence type="predicted"/>
<dbReference type="Gene3D" id="3.90.1530.30">
    <property type="match status" value="1"/>
</dbReference>
<dbReference type="InterPro" id="IPR050336">
    <property type="entry name" value="Chromosome_partition/occlusion"/>
</dbReference>
<evidence type="ECO:0000313" key="3">
    <source>
        <dbReference type="EMBL" id="GLQ35817.1"/>
    </source>
</evidence>
<dbReference type="InterPro" id="IPR003115">
    <property type="entry name" value="ParB_N"/>
</dbReference>
<keyword evidence="4" id="KW-1185">Reference proteome</keyword>
<dbReference type="RefSeq" id="WP_284378807.1">
    <property type="nucleotide sequence ID" value="NZ_BSNN01000005.1"/>
</dbReference>